<keyword evidence="6 8" id="KW-1133">Transmembrane helix</keyword>
<evidence type="ECO:0000256" key="7">
    <source>
        <dbReference type="ARBA" id="ARBA00023136"/>
    </source>
</evidence>
<dbReference type="GO" id="GO:0005737">
    <property type="term" value="C:cytoplasm"/>
    <property type="evidence" value="ECO:0007669"/>
    <property type="project" value="TreeGrafter"/>
</dbReference>
<evidence type="ECO:0000313" key="9">
    <source>
        <dbReference type="EMBL" id="CEK64178.1"/>
    </source>
</evidence>
<name>A0A0B6Z6L7_9EUPU</name>
<feature type="transmembrane region" description="Helical" evidence="8">
    <location>
        <begin position="7"/>
        <end position="28"/>
    </location>
</feature>
<keyword evidence="7 8" id="KW-0472">Membrane</keyword>
<sequence>MKCNLIKLLRCIIIVAITVVGINIVVFLKTPQTQTDVYDQSFRHGQHPVEGNIRTSKVSVSPRIVTLNSTTKCPGLQMRQPRPAGEFQVAGHNIYVYSVYLDEKQAKIIALLENDNRNVMLTCQMWFHVQDSDPLFVTTADVHFMPEDHGRRYGAAFISCNIPDNMMKDTLYAVSLVTGIECGVPSNILFLPRLGKMESQFTVCVTPFNYRYSRAYELVEMIELNKLLGAEKFVFYNHSTGPNVDKVLELYSQTDEVLVLPWHLPMNTDTWPPTVEPEIHYFAQVAALNDCLYRHRYRSKYLVYQDLDEFIIPRKHDTWTELLQERESKTGIKSAYQFKCVFFRKEWPRPLKEFETVAKQYRSVVLTNTMREKSYLMYNSRSKYIVNPRLTSEVGVHQVWKSSHETDAVSEEDASLHHYRNWERPSEQIPTMVDEIVNKYGSRLVNKLQEVWSKLEGVPMDIDISTYGPYV</sequence>
<proteinExistence type="inferred from homology"/>
<evidence type="ECO:0000256" key="8">
    <source>
        <dbReference type="RuleBase" id="RU366017"/>
    </source>
</evidence>
<dbReference type="Pfam" id="PF01697">
    <property type="entry name" value="Glyco_transf_92"/>
    <property type="match status" value="1"/>
</dbReference>
<dbReference type="EC" id="2.4.1.-" evidence="8"/>
<evidence type="ECO:0000256" key="2">
    <source>
        <dbReference type="ARBA" id="ARBA00007647"/>
    </source>
</evidence>
<evidence type="ECO:0000256" key="5">
    <source>
        <dbReference type="ARBA" id="ARBA00022692"/>
    </source>
</evidence>
<evidence type="ECO:0000256" key="1">
    <source>
        <dbReference type="ARBA" id="ARBA00004167"/>
    </source>
</evidence>
<keyword evidence="4 8" id="KW-0808">Transferase</keyword>
<protein>
    <recommendedName>
        <fullName evidence="8">Glycosyltransferase family 92 protein</fullName>
        <ecNumber evidence="8">2.4.1.-</ecNumber>
    </recommendedName>
</protein>
<reference evidence="9" key="1">
    <citation type="submission" date="2014-12" db="EMBL/GenBank/DDBJ databases">
        <title>Insight into the proteome of Arion vulgaris.</title>
        <authorList>
            <person name="Aradska J."/>
            <person name="Bulat T."/>
            <person name="Smidak R."/>
            <person name="Sarate P."/>
            <person name="Gangsoo J."/>
            <person name="Sialana F."/>
            <person name="Bilban M."/>
            <person name="Lubec G."/>
        </authorList>
    </citation>
    <scope>NUCLEOTIDE SEQUENCE</scope>
    <source>
        <tissue evidence="9">Skin</tissue>
    </source>
</reference>
<dbReference type="GO" id="GO:0016020">
    <property type="term" value="C:membrane"/>
    <property type="evidence" value="ECO:0007669"/>
    <property type="project" value="UniProtKB-SubCell"/>
</dbReference>
<dbReference type="GO" id="GO:0016757">
    <property type="term" value="F:glycosyltransferase activity"/>
    <property type="evidence" value="ECO:0007669"/>
    <property type="project" value="UniProtKB-UniRule"/>
</dbReference>
<organism evidence="9">
    <name type="scientific">Arion vulgaris</name>
    <dbReference type="NCBI Taxonomy" id="1028688"/>
    <lineage>
        <taxon>Eukaryota</taxon>
        <taxon>Metazoa</taxon>
        <taxon>Spiralia</taxon>
        <taxon>Lophotrochozoa</taxon>
        <taxon>Mollusca</taxon>
        <taxon>Gastropoda</taxon>
        <taxon>Heterobranchia</taxon>
        <taxon>Euthyneura</taxon>
        <taxon>Panpulmonata</taxon>
        <taxon>Eupulmonata</taxon>
        <taxon>Stylommatophora</taxon>
        <taxon>Helicina</taxon>
        <taxon>Arionoidea</taxon>
        <taxon>Arionidae</taxon>
        <taxon>Arion</taxon>
    </lineage>
</organism>
<dbReference type="InterPro" id="IPR008166">
    <property type="entry name" value="Glyco_transf_92"/>
</dbReference>
<accession>A0A0B6Z6L7</accession>
<evidence type="ECO:0000256" key="3">
    <source>
        <dbReference type="ARBA" id="ARBA00022676"/>
    </source>
</evidence>
<dbReference type="PANTHER" id="PTHR21461">
    <property type="entry name" value="GLYCOSYLTRANSFERASE FAMILY 92 PROTEIN"/>
    <property type="match status" value="1"/>
</dbReference>
<keyword evidence="3 8" id="KW-0328">Glycosyltransferase</keyword>
<evidence type="ECO:0000256" key="6">
    <source>
        <dbReference type="ARBA" id="ARBA00022989"/>
    </source>
</evidence>
<keyword evidence="5 8" id="KW-0812">Transmembrane</keyword>
<dbReference type="EMBL" id="HACG01017313">
    <property type="protein sequence ID" value="CEK64178.1"/>
    <property type="molecule type" value="Transcribed_RNA"/>
</dbReference>
<comment type="subcellular location">
    <subcellularLocation>
        <location evidence="1">Membrane</location>
        <topology evidence="1">Single-pass membrane protein</topology>
    </subcellularLocation>
</comment>
<comment type="similarity">
    <text evidence="2 8">Belongs to the glycosyltransferase 92 family.</text>
</comment>
<evidence type="ECO:0000256" key="4">
    <source>
        <dbReference type="ARBA" id="ARBA00022679"/>
    </source>
</evidence>
<dbReference type="PANTHER" id="PTHR21461:SF69">
    <property type="entry name" value="GLYCOSYLTRANSFERASE FAMILY 92 PROTEIN"/>
    <property type="match status" value="1"/>
</dbReference>
<gene>
    <name evidence="9" type="primary">ORF50861</name>
    <name evidence="10" type="synonym">ORF50862</name>
</gene>
<dbReference type="AlphaFoldDB" id="A0A0B6Z6L7"/>
<dbReference type="EMBL" id="HACG01017314">
    <property type="protein sequence ID" value="CEK64179.1"/>
    <property type="molecule type" value="Transcribed_RNA"/>
</dbReference>
<evidence type="ECO:0000313" key="10">
    <source>
        <dbReference type="EMBL" id="CEK64179.1"/>
    </source>
</evidence>